<name>A0A1I7H3L9_9FLAO</name>
<dbReference type="AlphaFoldDB" id="A0A1I7H3L9"/>
<accession>A0A1I7H3L9</accession>
<sequence length="65" mass="7646">MARAMLEYTKTVLSKVSFDAVLFKRELEKAAKRLLPYEIEELRLWLKSFTNQNPELSDCLLLLNN</sequence>
<organism evidence="1 2">
    <name type="scientific">Pustulibacterium marinum</name>
    <dbReference type="NCBI Taxonomy" id="1224947"/>
    <lineage>
        <taxon>Bacteria</taxon>
        <taxon>Pseudomonadati</taxon>
        <taxon>Bacteroidota</taxon>
        <taxon>Flavobacteriia</taxon>
        <taxon>Flavobacteriales</taxon>
        <taxon>Flavobacteriaceae</taxon>
        <taxon>Pustulibacterium</taxon>
    </lineage>
</organism>
<dbReference type="STRING" id="1224947.SAMN05216480_10718"/>
<dbReference type="EMBL" id="FPBK01000007">
    <property type="protein sequence ID" value="SFU55307.1"/>
    <property type="molecule type" value="Genomic_DNA"/>
</dbReference>
<dbReference type="RefSeq" id="WP_093025086.1">
    <property type="nucleotide sequence ID" value="NZ_FPBK01000007.1"/>
</dbReference>
<evidence type="ECO:0000313" key="2">
    <source>
        <dbReference type="Proteomes" id="UP000199138"/>
    </source>
</evidence>
<dbReference type="OrthoDB" id="840060at2"/>
<keyword evidence="2" id="KW-1185">Reference proteome</keyword>
<gene>
    <name evidence="1" type="ORF">SAMN05216480_10718</name>
</gene>
<dbReference type="Proteomes" id="UP000199138">
    <property type="component" value="Unassembled WGS sequence"/>
</dbReference>
<proteinExistence type="predicted"/>
<reference evidence="1 2" key="1">
    <citation type="submission" date="2016-10" db="EMBL/GenBank/DDBJ databases">
        <authorList>
            <person name="de Groot N.N."/>
        </authorList>
    </citation>
    <scope>NUCLEOTIDE SEQUENCE [LARGE SCALE GENOMIC DNA]</scope>
    <source>
        <strain evidence="1 2">CGMCC 1.12333</strain>
    </source>
</reference>
<evidence type="ECO:0000313" key="1">
    <source>
        <dbReference type="EMBL" id="SFU55307.1"/>
    </source>
</evidence>
<protein>
    <submittedName>
        <fullName evidence="1">Uncharacterized protein</fullName>
    </submittedName>
</protein>